<dbReference type="EMBL" id="NFFZ01000003">
    <property type="protein sequence ID" value="OTI64225.1"/>
    <property type="molecule type" value="Genomic_DNA"/>
</dbReference>
<evidence type="ECO:0000313" key="2">
    <source>
        <dbReference type="Proteomes" id="UP000194857"/>
    </source>
</evidence>
<organism evidence="1 2">
    <name type="scientific">Pseudomonas aeruginosa</name>
    <dbReference type="NCBI Taxonomy" id="287"/>
    <lineage>
        <taxon>Bacteria</taxon>
        <taxon>Pseudomonadati</taxon>
        <taxon>Pseudomonadota</taxon>
        <taxon>Gammaproteobacteria</taxon>
        <taxon>Pseudomonadales</taxon>
        <taxon>Pseudomonadaceae</taxon>
        <taxon>Pseudomonas</taxon>
    </lineage>
</organism>
<dbReference type="InterPro" id="IPR025554">
    <property type="entry name" value="DUF4140"/>
</dbReference>
<dbReference type="Pfam" id="PF13600">
    <property type="entry name" value="DUF4140"/>
    <property type="match status" value="1"/>
</dbReference>
<dbReference type="InterPro" id="IPR011935">
    <property type="entry name" value="CHP02231"/>
</dbReference>
<gene>
    <name evidence="1" type="ORF">CAZ10_08445</name>
</gene>
<sequence>MNRLAASPLLFAGLFASAPLLAAPQAVDSRISAVTVYADRAVVTRTARLQLPKGQHEIALEQLPFQLDDTSLRASLGASAAATLLDVSSAAQRVERPDDNRVQQLDQQLRDIDRQLREIHDRGSVLEAQKKFLADIQSGSTQPGKDRPMPGIDELKSLLQLTEGNLERLLAEQRQLDDRAAELEQRKQQLQEQRGTLNGDGKRFKRAVLRVALEQPAQVEVKLDYTLRDASWQPTYDARLRDGAKTIELTYQGLVRQSSGEDWTDVDLTLSTARPALGGNVPRLNPWIVDIDAPNAYYGAEMAMQDAPAPMPQAAPIARTSAKMAMPASAPKLAEARLATAEVSSGAASASFHIPVPATLNSDGSAQKVTIARLEMPAKLRYLAAPALRETAYLEAETRNDSDYPLLPGTLNTFLGNSFVASGHLRGVMPGESFELALGADEGIGIERKLVKRYTDSSGLIGNRTRVNYEFRIDVRNNHKNAERVQFEDQLPVSRNEQIQVTLLEPKAQEVKREDDGKLKWDWTLQPGEKRSATLKFSVEYPKDLAVSGLD</sequence>
<comment type="caution">
    <text evidence="1">The sequence shown here is derived from an EMBL/GenBank/DDBJ whole genome shotgun (WGS) entry which is preliminary data.</text>
</comment>
<dbReference type="PANTHER" id="PTHR31005:SF8">
    <property type="entry name" value="DUF4139 DOMAIN-CONTAINING PROTEIN"/>
    <property type="match status" value="1"/>
</dbReference>
<proteinExistence type="predicted"/>
<evidence type="ECO:0000313" key="1">
    <source>
        <dbReference type="EMBL" id="OTI64225.1"/>
    </source>
</evidence>
<protein>
    <submittedName>
        <fullName evidence="1">Mucoidy inhibitor A</fullName>
    </submittedName>
</protein>
<dbReference type="Pfam" id="PF13598">
    <property type="entry name" value="DUF4139"/>
    <property type="match status" value="1"/>
</dbReference>
<dbReference type="Gene3D" id="2.60.40.2960">
    <property type="match status" value="1"/>
</dbReference>
<dbReference type="RefSeq" id="WP_023464441.1">
    <property type="nucleotide sequence ID" value="NZ_CAADLW010001031.1"/>
</dbReference>
<reference evidence="1 2" key="1">
    <citation type="submission" date="2017-05" db="EMBL/GenBank/DDBJ databases">
        <authorList>
            <person name="Song R."/>
            <person name="Chenine A.L."/>
            <person name="Ruprecht R.M."/>
        </authorList>
    </citation>
    <scope>NUCLEOTIDE SEQUENCE [LARGE SCALE GENOMIC DNA]</scope>
    <source>
        <strain evidence="1 2">S567_C10_BS</strain>
    </source>
</reference>
<name>A0A241XU49_PSEAI</name>
<accession>A0A241XU49</accession>
<dbReference type="NCBIfam" id="TIGR02231">
    <property type="entry name" value="mucoidy inhibitor MuiA family protein"/>
    <property type="match status" value="1"/>
</dbReference>
<dbReference type="InterPro" id="IPR037291">
    <property type="entry name" value="DUF4139"/>
</dbReference>
<dbReference type="PANTHER" id="PTHR31005">
    <property type="entry name" value="DUF4139 DOMAIN-CONTAINING PROTEIN"/>
    <property type="match status" value="1"/>
</dbReference>
<dbReference type="AlphaFoldDB" id="A0A241XU49"/>
<dbReference type="Proteomes" id="UP000194857">
    <property type="component" value="Unassembled WGS sequence"/>
</dbReference>